<dbReference type="GO" id="GO:0005886">
    <property type="term" value="C:plasma membrane"/>
    <property type="evidence" value="ECO:0007669"/>
    <property type="project" value="UniProtKB-SubCell"/>
</dbReference>
<evidence type="ECO:0000256" key="2">
    <source>
        <dbReference type="ARBA" id="ARBA00022448"/>
    </source>
</evidence>
<dbReference type="PROSITE" id="PS51094">
    <property type="entry name" value="PTS_EIIA_TYPE_2"/>
    <property type="match status" value="1"/>
</dbReference>
<evidence type="ECO:0000259" key="16">
    <source>
        <dbReference type="PROSITE" id="PS51104"/>
    </source>
</evidence>
<dbReference type="AlphaFoldDB" id="A0A4R6DB70"/>
<dbReference type="InterPro" id="IPR050864">
    <property type="entry name" value="Bacterial_PTS_Sugar_Transport"/>
</dbReference>
<evidence type="ECO:0000256" key="10">
    <source>
        <dbReference type="ARBA" id="ARBA00022989"/>
    </source>
</evidence>
<evidence type="ECO:0000256" key="1">
    <source>
        <dbReference type="ARBA" id="ARBA00004429"/>
    </source>
</evidence>
<dbReference type="SUPFAM" id="SSF52794">
    <property type="entry name" value="PTS system IIB component-like"/>
    <property type="match status" value="1"/>
</dbReference>
<dbReference type="SUPFAM" id="SSF55804">
    <property type="entry name" value="Phoshotransferase/anion transport protein"/>
    <property type="match status" value="1"/>
</dbReference>
<keyword evidence="5" id="KW-0762">Sugar transport</keyword>
<dbReference type="GO" id="GO:0022877">
    <property type="term" value="F:protein-N(PI)-phosphohistidine-fructose phosphotransferase system transporter activity"/>
    <property type="evidence" value="ECO:0007669"/>
    <property type="project" value="InterPro"/>
</dbReference>
<dbReference type="Proteomes" id="UP000295764">
    <property type="component" value="Unassembled WGS sequence"/>
</dbReference>
<organism evidence="17 18">
    <name type="scientific">Curtobacterium flaccumfaciens</name>
    <dbReference type="NCBI Taxonomy" id="2035"/>
    <lineage>
        <taxon>Bacteria</taxon>
        <taxon>Bacillati</taxon>
        <taxon>Actinomycetota</taxon>
        <taxon>Actinomycetes</taxon>
        <taxon>Micrococcales</taxon>
        <taxon>Microbacteriaceae</taxon>
        <taxon>Curtobacterium</taxon>
    </lineage>
</organism>
<dbReference type="Pfam" id="PF00359">
    <property type="entry name" value="PTS_EIIA_2"/>
    <property type="match status" value="1"/>
</dbReference>
<keyword evidence="9" id="KW-0418">Kinase</keyword>
<dbReference type="InterPro" id="IPR013014">
    <property type="entry name" value="PTS_EIIC_2"/>
</dbReference>
<feature type="transmembrane region" description="Helical" evidence="13">
    <location>
        <begin position="544"/>
        <end position="567"/>
    </location>
</feature>
<keyword evidence="6" id="KW-0808">Transferase</keyword>
<dbReference type="RefSeq" id="WP_133521138.1">
    <property type="nucleotide sequence ID" value="NZ_SNVW01000016.1"/>
</dbReference>
<dbReference type="PROSITE" id="PS51104">
    <property type="entry name" value="PTS_EIIC_TYPE_2"/>
    <property type="match status" value="1"/>
</dbReference>
<proteinExistence type="predicted"/>
<evidence type="ECO:0000256" key="9">
    <source>
        <dbReference type="ARBA" id="ARBA00022777"/>
    </source>
</evidence>
<keyword evidence="7" id="KW-0598">Phosphotransferase system</keyword>
<keyword evidence="4" id="KW-0597">Phosphoprotein</keyword>
<dbReference type="GO" id="GO:0009401">
    <property type="term" value="P:phosphoenolpyruvate-dependent sugar phosphotransferase system"/>
    <property type="evidence" value="ECO:0007669"/>
    <property type="project" value="UniProtKB-KW"/>
</dbReference>
<evidence type="ECO:0000313" key="18">
    <source>
        <dbReference type="Proteomes" id="UP000295764"/>
    </source>
</evidence>
<feature type="compositionally biased region" description="Low complexity" evidence="12">
    <location>
        <begin position="165"/>
        <end position="179"/>
    </location>
</feature>
<dbReference type="Pfam" id="PF02302">
    <property type="entry name" value="PTS_IIB"/>
    <property type="match status" value="1"/>
</dbReference>
<feature type="domain" description="PTS EIIC type-2" evidence="16">
    <location>
        <begin position="310"/>
        <end position="674"/>
    </location>
</feature>
<keyword evidence="3" id="KW-1003">Cell membrane</keyword>
<dbReference type="EMBL" id="SNVW01000016">
    <property type="protein sequence ID" value="TDN41705.1"/>
    <property type="molecule type" value="Genomic_DNA"/>
</dbReference>
<evidence type="ECO:0000259" key="14">
    <source>
        <dbReference type="PROSITE" id="PS51094"/>
    </source>
</evidence>
<reference evidence="17 18" key="1">
    <citation type="submission" date="2019-03" db="EMBL/GenBank/DDBJ databases">
        <title>Genomic analyses of the natural microbiome of Caenorhabditis elegans.</title>
        <authorList>
            <person name="Samuel B."/>
        </authorList>
    </citation>
    <scope>NUCLEOTIDE SEQUENCE [LARGE SCALE GENOMIC DNA]</scope>
    <source>
        <strain evidence="17 18">JUb65</strain>
    </source>
</reference>
<dbReference type="STRING" id="2035.RU06_07525"/>
<evidence type="ECO:0000256" key="3">
    <source>
        <dbReference type="ARBA" id="ARBA00022475"/>
    </source>
</evidence>
<dbReference type="InterPro" id="IPR002178">
    <property type="entry name" value="PTS_EIIA_type-2_dom"/>
</dbReference>
<keyword evidence="11 13" id="KW-0472">Membrane</keyword>
<comment type="caution">
    <text evidence="17">The sequence shown here is derived from an EMBL/GenBank/DDBJ whole genome shotgun (WGS) entry which is preliminary data.</text>
</comment>
<dbReference type="CDD" id="cd00211">
    <property type="entry name" value="PTS_IIA_fru"/>
    <property type="match status" value="1"/>
</dbReference>
<evidence type="ECO:0000259" key="15">
    <source>
        <dbReference type="PROSITE" id="PS51099"/>
    </source>
</evidence>
<dbReference type="NCBIfam" id="TIGR01427">
    <property type="entry name" value="PTS_IIC_fructo"/>
    <property type="match status" value="1"/>
</dbReference>
<dbReference type="GO" id="GO:0090563">
    <property type="term" value="F:protein-phosphocysteine-sugar phosphotransferase activity"/>
    <property type="evidence" value="ECO:0007669"/>
    <property type="project" value="TreeGrafter"/>
</dbReference>
<dbReference type="GO" id="GO:0016301">
    <property type="term" value="F:kinase activity"/>
    <property type="evidence" value="ECO:0007669"/>
    <property type="project" value="UniProtKB-KW"/>
</dbReference>
<feature type="transmembrane region" description="Helical" evidence="13">
    <location>
        <begin position="320"/>
        <end position="344"/>
    </location>
</feature>
<dbReference type="CDD" id="cd05569">
    <property type="entry name" value="PTS_IIB_fructose"/>
    <property type="match status" value="1"/>
</dbReference>
<protein>
    <submittedName>
        <fullName evidence="17">PTS system D-fructose-specific IIA component (F1P-forming) (Frc family) /PTS system D-fructose-specific IIB component (F1P-forming) (Frc family) /PTS system D-fructose-specific IIC component (F1P-f...</fullName>
    </submittedName>
</protein>
<feature type="domain" description="PTS EIIA type-2" evidence="14">
    <location>
        <begin position="8"/>
        <end position="152"/>
    </location>
</feature>
<dbReference type="InterPro" id="IPR013011">
    <property type="entry name" value="PTS_EIIB_2"/>
</dbReference>
<evidence type="ECO:0000256" key="8">
    <source>
        <dbReference type="ARBA" id="ARBA00022692"/>
    </source>
</evidence>
<dbReference type="Gene3D" id="3.40.930.10">
    <property type="entry name" value="Mannitol-specific EII, Chain A"/>
    <property type="match status" value="1"/>
</dbReference>
<evidence type="ECO:0000256" key="6">
    <source>
        <dbReference type="ARBA" id="ARBA00022679"/>
    </source>
</evidence>
<dbReference type="Gene3D" id="3.40.50.2300">
    <property type="match status" value="1"/>
</dbReference>
<feature type="domain" description="PTS EIIB type-2" evidence="15">
    <location>
        <begin position="185"/>
        <end position="280"/>
    </location>
</feature>
<feature type="transmembrane region" description="Helical" evidence="13">
    <location>
        <begin position="413"/>
        <end position="443"/>
    </location>
</feature>
<name>A0A4R6DB70_9MICO</name>
<evidence type="ECO:0000256" key="13">
    <source>
        <dbReference type="SAM" id="Phobius"/>
    </source>
</evidence>
<evidence type="ECO:0000256" key="7">
    <source>
        <dbReference type="ARBA" id="ARBA00022683"/>
    </source>
</evidence>
<keyword evidence="2" id="KW-0813">Transport</keyword>
<accession>A0A4R6DB70</accession>
<dbReference type="InterPro" id="IPR016152">
    <property type="entry name" value="PTrfase/Anion_transptr"/>
</dbReference>
<feature type="transmembrane region" description="Helical" evidence="13">
    <location>
        <begin position="374"/>
        <end position="401"/>
    </location>
</feature>
<dbReference type="InterPro" id="IPR006327">
    <property type="entry name" value="PTS_IIC_fruc"/>
</dbReference>
<keyword evidence="8 13" id="KW-0812">Transmembrane</keyword>
<gene>
    <name evidence="17" type="ORF">EDF64_11624</name>
</gene>
<keyword evidence="10 13" id="KW-1133">Transmembrane helix</keyword>
<dbReference type="PANTHER" id="PTHR30505">
    <property type="entry name" value="FRUCTOSE-LIKE PERMEASE"/>
    <property type="match status" value="1"/>
</dbReference>
<dbReference type="InterPro" id="IPR003353">
    <property type="entry name" value="PTS_IIB_fruc"/>
</dbReference>
<feature type="region of interest" description="Disordered" evidence="12">
    <location>
        <begin position="159"/>
        <end position="180"/>
    </location>
</feature>
<evidence type="ECO:0000313" key="17">
    <source>
        <dbReference type="EMBL" id="TDN41705.1"/>
    </source>
</evidence>
<feature type="transmembrane region" description="Helical" evidence="13">
    <location>
        <begin position="455"/>
        <end position="479"/>
    </location>
</feature>
<sequence length="690" mass="70283">MSVNTSPRLISVQLVGLDEDLGATSSDVIRVLADRVAASGRAADGATLAQDAIAREASVGTGVPGGIAIPHARSASVSEPTLAFSRLARKVSFGAPDGDADIVFMIAVPEGADKDHLTVLSTLARALIRDDFTAALRAAATPQAIVDLVDREVSGEVSEAGVGKASSASSPTPPAGETATQRKLIVGVTACPTGIAHTYMAADALVAAAERAGAEMHVETQGSSQVEPLDPALIARADAVVFAVDVDVRDRSRFAGKPLVSGPVKRGVDEPDKMIAEAIRASEDPNAARVQGGAATTETTAKNEHFGQALKRWLLTGVSYMIPFVAGGGLLIALGFLLAGYGIALQHGDSGQNNAVFTLTNYTLLNLPPEGLGYYLGAAAFQIGGISLGFLVAALAGYIAYAMADRPGIAPGFVAGSIAVFMNAGFLGGLIGGLIAGAAAYWIGRIPTWRWLRGLMPVVIIPLFASIIASGLMLLVLGGPIAWLMTQLTEFLNSLSGASAILLGIILGLMMAFDLGGPVNKVAYAFAVAGLGAGTATNVVPFEIMAAVMAAGMVPPLALALASTVLYRKGFTKPERENGKAAWLLGASFISEGAIPFAAADPLRVIPASMVGAAVTGAISMAAGVTSRAPHGGIFVFFAIGDVAMFIVAILAGTVVSALVLVALKKWVRRAPAADAAVSETAADRVAVAV</sequence>
<dbReference type="InterPro" id="IPR036095">
    <property type="entry name" value="PTS_EIIB-like_sf"/>
</dbReference>
<dbReference type="PANTHER" id="PTHR30505:SF0">
    <property type="entry name" value="FRUCTOSE-LIKE PTS SYSTEM EIIBC COMPONENT-RELATED"/>
    <property type="match status" value="1"/>
</dbReference>
<evidence type="ECO:0000256" key="12">
    <source>
        <dbReference type="SAM" id="MobiDB-lite"/>
    </source>
</evidence>
<dbReference type="OrthoDB" id="9782569at2"/>
<dbReference type="GO" id="GO:0005351">
    <property type="term" value="F:carbohydrate:proton symporter activity"/>
    <property type="evidence" value="ECO:0007669"/>
    <property type="project" value="InterPro"/>
</dbReference>
<feature type="transmembrane region" description="Helical" evidence="13">
    <location>
        <begin position="635"/>
        <end position="664"/>
    </location>
</feature>
<evidence type="ECO:0000256" key="4">
    <source>
        <dbReference type="ARBA" id="ARBA00022553"/>
    </source>
</evidence>
<feature type="transmembrane region" description="Helical" evidence="13">
    <location>
        <begin position="605"/>
        <end position="623"/>
    </location>
</feature>
<feature type="transmembrane region" description="Helical" evidence="13">
    <location>
        <begin position="491"/>
        <end position="513"/>
    </location>
</feature>
<feature type="transmembrane region" description="Helical" evidence="13">
    <location>
        <begin position="579"/>
        <end position="599"/>
    </location>
</feature>
<dbReference type="InterPro" id="IPR003501">
    <property type="entry name" value="PTS_EIIB_2/3"/>
</dbReference>
<comment type="subcellular location">
    <subcellularLocation>
        <location evidence="1">Cell inner membrane</location>
        <topology evidence="1">Multi-pass membrane protein</topology>
    </subcellularLocation>
</comment>
<dbReference type="PROSITE" id="PS51099">
    <property type="entry name" value="PTS_EIIB_TYPE_2"/>
    <property type="match status" value="1"/>
</dbReference>
<evidence type="ECO:0000256" key="5">
    <source>
        <dbReference type="ARBA" id="ARBA00022597"/>
    </source>
</evidence>
<evidence type="ECO:0000256" key="11">
    <source>
        <dbReference type="ARBA" id="ARBA00023136"/>
    </source>
</evidence>